<dbReference type="PANTHER" id="PTHR43179">
    <property type="entry name" value="RHAMNOSYLTRANSFERASE WBBL"/>
    <property type="match status" value="1"/>
</dbReference>
<accession>A0A562MRM9</accession>
<keyword evidence="2" id="KW-0328">Glycosyltransferase</keyword>
<name>A0A562MRM9_9HYPH</name>
<dbReference type="CDD" id="cd00761">
    <property type="entry name" value="Glyco_tranf_GTA_type"/>
    <property type="match status" value="1"/>
</dbReference>
<dbReference type="InterPro" id="IPR029044">
    <property type="entry name" value="Nucleotide-diphossugar_trans"/>
</dbReference>
<sequence length="290" mass="31749">MSIKVVVIVATFGRTEHVARLLAQLERQTRLPDAVIISAPDANHVPTNIACRFPVSSVLGKTGLAAQRNIGLDAAGDRFDIITFFDDDFIPADDYLDGVSRAFLQQPDWAVVTGSVLKDGATTAGFTWEEGIQALREAGTATEARGVDQLSAYGCNMSIRAAFIGGLRFDERLVLYGWQEDVDFTSRLRARGRVVALQSIRGVHLGVKSGRVSGVRFGYSQVANPIYLIRKGSVPLPVGLKLMSKNLLANLARSLWPESYIDRRGRLRGNLLALSHVARGRVEPEYILEI</sequence>
<evidence type="ECO:0000256" key="3">
    <source>
        <dbReference type="ARBA" id="ARBA00022679"/>
    </source>
</evidence>
<evidence type="ECO:0000313" key="5">
    <source>
        <dbReference type="Proteomes" id="UP000317122"/>
    </source>
</evidence>
<dbReference type="Gene3D" id="3.90.550.10">
    <property type="entry name" value="Spore Coat Polysaccharide Biosynthesis Protein SpsA, Chain A"/>
    <property type="match status" value="1"/>
</dbReference>
<reference evidence="4 5" key="1">
    <citation type="journal article" date="2015" name="Stand. Genomic Sci.">
        <title>Genomic Encyclopedia of Bacterial and Archaeal Type Strains, Phase III: the genomes of soil and plant-associated and newly described type strains.</title>
        <authorList>
            <person name="Whitman W.B."/>
            <person name="Woyke T."/>
            <person name="Klenk H.P."/>
            <person name="Zhou Y."/>
            <person name="Lilburn T.G."/>
            <person name="Beck B.J."/>
            <person name="De Vos P."/>
            <person name="Vandamme P."/>
            <person name="Eisen J.A."/>
            <person name="Garrity G."/>
            <person name="Hugenholtz P."/>
            <person name="Kyrpides N.C."/>
        </authorList>
    </citation>
    <scope>NUCLEOTIDE SEQUENCE [LARGE SCALE GENOMIC DNA]</scope>
    <source>
        <strain evidence="4 5">CGMCC 1.2546</strain>
    </source>
</reference>
<dbReference type="Proteomes" id="UP000317122">
    <property type="component" value="Unassembled WGS sequence"/>
</dbReference>
<evidence type="ECO:0000256" key="1">
    <source>
        <dbReference type="ARBA" id="ARBA00006739"/>
    </source>
</evidence>
<dbReference type="Pfam" id="PF13641">
    <property type="entry name" value="Glyco_tranf_2_3"/>
    <property type="match status" value="1"/>
</dbReference>
<dbReference type="AlphaFoldDB" id="A0A562MRM9"/>
<dbReference type="SUPFAM" id="SSF53448">
    <property type="entry name" value="Nucleotide-diphospho-sugar transferases"/>
    <property type="match status" value="1"/>
</dbReference>
<dbReference type="GO" id="GO:0016757">
    <property type="term" value="F:glycosyltransferase activity"/>
    <property type="evidence" value="ECO:0007669"/>
    <property type="project" value="UniProtKB-KW"/>
</dbReference>
<dbReference type="PANTHER" id="PTHR43179:SF12">
    <property type="entry name" value="GALACTOFURANOSYLTRANSFERASE GLFT2"/>
    <property type="match status" value="1"/>
</dbReference>
<evidence type="ECO:0000313" key="4">
    <source>
        <dbReference type="EMBL" id="TWI22595.1"/>
    </source>
</evidence>
<dbReference type="EMBL" id="VLKT01000065">
    <property type="protein sequence ID" value="TWI22595.1"/>
    <property type="molecule type" value="Genomic_DNA"/>
</dbReference>
<gene>
    <name evidence="4" type="ORF">IQ26_06630</name>
</gene>
<organism evidence="4 5">
    <name type="scientific">Mesorhizobium tianshanense</name>
    <dbReference type="NCBI Taxonomy" id="39844"/>
    <lineage>
        <taxon>Bacteria</taxon>
        <taxon>Pseudomonadati</taxon>
        <taxon>Pseudomonadota</taxon>
        <taxon>Alphaproteobacteria</taxon>
        <taxon>Hyphomicrobiales</taxon>
        <taxon>Phyllobacteriaceae</taxon>
        <taxon>Mesorhizobium</taxon>
    </lineage>
</organism>
<proteinExistence type="inferred from homology"/>
<comment type="similarity">
    <text evidence="1">Belongs to the glycosyltransferase 2 family.</text>
</comment>
<keyword evidence="3 4" id="KW-0808">Transferase</keyword>
<protein>
    <submittedName>
        <fullName evidence="4">GT2 family glycosyltransferase</fullName>
    </submittedName>
</protein>
<keyword evidence="5" id="KW-1185">Reference proteome</keyword>
<comment type="caution">
    <text evidence="4">The sequence shown here is derived from an EMBL/GenBank/DDBJ whole genome shotgun (WGS) entry which is preliminary data.</text>
</comment>
<evidence type="ECO:0000256" key="2">
    <source>
        <dbReference type="ARBA" id="ARBA00022676"/>
    </source>
</evidence>